<dbReference type="AlphaFoldDB" id="A0A919FI82"/>
<sequence length="197" mass="20751">MVGTRVVDEASARGHDVVAVSRTGEGRSAVVTASVDVRDRVQVRELLRTADVAVSAVRPRPGEEASVPETTAALLDATAETGTRLLLVGGAGPLTSPASPALLVIDDERYVPPQWRSSAVASLAQLQVCEGHEAAWTYLSPPAILEPGLRTGTYRRGTTMLLVDGTGRSHISAEDLAVAVMDEVENPSGVRHFTVAY</sequence>
<feature type="domain" description="NAD(P)-binding" evidence="1">
    <location>
        <begin position="2"/>
        <end position="187"/>
    </location>
</feature>
<reference evidence="2" key="1">
    <citation type="journal article" date="2014" name="Int. J. Syst. Evol. Microbiol.">
        <title>Complete genome sequence of Corynebacterium casei LMG S-19264T (=DSM 44701T), isolated from a smear-ripened cheese.</title>
        <authorList>
            <consortium name="US DOE Joint Genome Institute (JGI-PGF)"/>
            <person name="Walter F."/>
            <person name="Albersmeier A."/>
            <person name="Kalinowski J."/>
            <person name="Ruckert C."/>
        </authorList>
    </citation>
    <scope>NUCLEOTIDE SEQUENCE</scope>
    <source>
        <strain evidence="2">CGMCC 4.7398</strain>
    </source>
</reference>
<dbReference type="Proteomes" id="UP000627369">
    <property type="component" value="Unassembled WGS sequence"/>
</dbReference>
<accession>A0A919FI82</accession>
<dbReference type="Pfam" id="PF13460">
    <property type="entry name" value="NAD_binding_10"/>
    <property type="match status" value="1"/>
</dbReference>
<comment type="caution">
    <text evidence="2">The sequence shown here is derived from an EMBL/GenBank/DDBJ whole genome shotgun (WGS) entry which is preliminary data.</text>
</comment>
<protein>
    <submittedName>
        <fullName evidence="2">NAD-dependent epimerase</fullName>
    </submittedName>
</protein>
<evidence type="ECO:0000259" key="1">
    <source>
        <dbReference type="Pfam" id="PF13460"/>
    </source>
</evidence>
<evidence type="ECO:0000313" key="3">
    <source>
        <dbReference type="Proteomes" id="UP000627369"/>
    </source>
</evidence>
<evidence type="ECO:0000313" key="2">
    <source>
        <dbReference type="EMBL" id="GHH66183.1"/>
    </source>
</evidence>
<dbReference type="InterPro" id="IPR036291">
    <property type="entry name" value="NAD(P)-bd_dom_sf"/>
</dbReference>
<dbReference type="Gene3D" id="3.40.50.720">
    <property type="entry name" value="NAD(P)-binding Rossmann-like Domain"/>
    <property type="match status" value="1"/>
</dbReference>
<dbReference type="InterPro" id="IPR051606">
    <property type="entry name" value="Polyketide_Oxido-like"/>
</dbReference>
<name>A0A919FI82_9MICO</name>
<dbReference type="PANTHER" id="PTHR43355">
    <property type="entry name" value="FLAVIN REDUCTASE (NADPH)"/>
    <property type="match status" value="1"/>
</dbReference>
<dbReference type="InterPro" id="IPR016040">
    <property type="entry name" value="NAD(P)-bd_dom"/>
</dbReference>
<reference evidence="2" key="2">
    <citation type="submission" date="2020-09" db="EMBL/GenBank/DDBJ databases">
        <authorList>
            <person name="Sun Q."/>
            <person name="Zhou Y."/>
        </authorList>
    </citation>
    <scope>NUCLEOTIDE SEQUENCE</scope>
    <source>
        <strain evidence="2">CGMCC 4.7398</strain>
    </source>
</reference>
<dbReference type="SUPFAM" id="SSF51735">
    <property type="entry name" value="NAD(P)-binding Rossmann-fold domains"/>
    <property type="match status" value="1"/>
</dbReference>
<dbReference type="PANTHER" id="PTHR43355:SF2">
    <property type="entry name" value="FLAVIN REDUCTASE (NADPH)"/>
    <property type="match status" value="1"/>
</dbReference>
<dbReference type="EMBL" id="BNAS01000001">
    <property type="protein sequence ID" value="GHH66183.1"/>
    <property type="molecule type" value="Genomic_DNA"/>
</dbReference>
<organism evidence="2 3">
    <name type="scientific">Promicromonospora soli</name>
    <dbReference type="NCBI Taxonomy" id="2035533"/>
    <lineage>
        <taxon>Bacteria</taxon>
        <taxon>Bacillati</taxon>
        <taxon>Actinomycetota</taxon>
        <taxon>Actinomycetes</taxon>
        <taxon>Micrococcales</taxon>
        <taxon>Promicromonosporaceae</taxon>
        <taxon>Promicromonospora</taxon>
    </lineage>
</organism>
<proteinExistence type="predicted"/>
<gene>
    <name evidence="2" type="ORF">GCM10017772_05650</name>
</gene>
<keyword evidence="3" id="KW-1185">Reference proteome</keyword>
<dbReference type="GO" id="GO:0016646">
    <property type="term" value="F:oxidoreductase activity, acting on the CH-NH group of donors, NAD or NADP as acceptor"/>
    <property type="evidence" value="ECO:0007669"/>
    <property type="project" value="TreeGrafter"/>
</dbReference>